<protein>
    <submittedName>
        <fullName evidence="1">Uncharacterized protein</fullName>
    </submittedName>
</protein>
<sequence>MSLEKEAVCFEEETSQLCSFLSHMEDARKEKKEKMCSLFVLEDRDALFLSFRFHV</sequence>
<comment type="caution">
    <text evidence="1">The sequence shown here is derived from an EMBL/GenBank/DDBJ whole genome shotgun (WGS) entry which is preliminary data.</text>
</comment>
<dbReference type="EMBL" id="BPLR01020397">
    <property type="protein sequence ID" value="GIX78261.1"/>
    <property type="molecule type" value="Genomic_DNA"/>
</dbReference>
<reference evidence="1 2" key="1">
    <citation type="submission" date="2021-06" db="EMBL/GenBank/DDBJ databases">
        <title>Caerostris extrusa draft genome.</title>
        <authorList>
            <person name="Kono N."/>
            <person name="Arakawa K."/>
        </authorList>
    </citation>
    <scope>NUCLEOTIDE SEQUENCE [LARGE SCALE GENOMIC DNA]</scope>
</reference>
<feature type="non-terminal residue" evidence="1">
    <location>
        <position position="55"/>
    </location>
</feature>
<name>A0AAV4N2F1_CAEEX</name>
<dbReference type="AlphaFoldDB" id="A0AAV4N2F1"/>
<keyword evidence="2" id="KW-1185">Reference proteome</keyword>
<organism evidence="1 2">
    <name type="scientific">Caerostris extrusa</name>
    <name type="common">Bark spider</name>
    <name type="synonym">Caerostris bankana</name>
    <dbReference type="NCBI Taxonomy" id="172846"/>
    <lineage>
        <taxon>Eukaryota</taxon>
        <taxon>Metazoa</taxon>
        <taxon>Ecdysozoa</taxon>
        <taxon>Arthropoda</taxon>
        <taxon>Chelicerata</taxon>
        <taxon>Arachnida</taxon>
        <taxon>Araneae</taxon>
        <taxon>Araneomorphae</taxon>
        <taxon>Entelegynae</taxon>
        <taxon>Araneoidea</taxon>
        <taxon>Araneidae</taxon>
        <taxon>Caerostris</taxon>
    </lineage>
</organism>
<proteinExistence type="predicted"/>
<gene>
    <name evidence="1" type="ORF">CEXT_168031</name>
</gene>
<evidence type="ECO:0000313" key="1">
    <source>
        <dbReference type="EMBL" id="GIX78261.1"/>
    </source>
</evidence>
<dbReference type="Proteomes" id="UP001054945">
    <property type="component" value="Unassembled WGS sequence"/>
</dbReference>
<accession>A0AAV4N2F1</accession>
<evidence type="ECO:0000313" key="2">
    <source>
        <dbReference type="Proteomes" id="UP001054945"/>
    </source>
</evidence>